<dbReference type="InterPro" id="IPR003593">
    <property type="entry name" value="AAA+_ATPase"/>
</dbReference>
<dbReference type="InterPro" id="IPR013563">
    <property type="entry name" value="Oligopep_ABC_C"/>
</dbReference>
<organism evidence="5 6">
    <name type="scientific">Gordonia rubripertincta</name>
    <name type="common">Rhodococcus corallinus</name>
    <dbReference type="NCBI Taxonomy" id="36822"/>
    <lineage>
        <taxon>Bacteria</taxon>
        <taxon>Bacillati</taxon>
        <taxon>Actinomycetota</taxon>
        <taxon>Actinomycetes</taxon>
        <taxon>Mycobacteriales</taxon>
        <taxon>Gordoniaceae</taxon>
        <taxon>Gordonia</taxon>
    </lineage>
</organism>
<dbReference type="Gene3D" id="3.40.50.300">
    <property type="entry name" value="P-loop containing nucleotide triphosphate hydrolases"/>
    <property type="match status" value="1"/>
</dbReference>
<keyword evidence="3 5" id="KW-0067">ATP-binding</keyword>
<dbReference type="InterPro" id="IPR003439">
    <property type="entry name" value="ABC_transporter-like_ATP-bd"/>
</dbReference>
<dbReference type="InterPro" id="IPR017871">
    <property type="entry name" value="ABC_transporter-like_CS"/>
</dbReference>
<keyword evidence="2" id="KW-0547">Nucleotide-binding</keyword>
<sequence>MSDHTPLLRLTDVRVERGSRAARKQILHGVDLHVNAGEKLGLIGESGSGKTTLARTVLGLIPPTTGTIELGGKRIDGLGKSELRKHRLSGAVQYVFQDPLLSLDPEIEVGVSIGEGLAVRGGYDRAEISQRVDDVLDSVDLDRSIASRLPAELSGGQRQRVAIARAIILDPSLLLLDEPVSALDSVHRIQILKLLDELGRARNLAQLFISHDLGAVAALVDRIAVMYQGKIVEVGETARVIKDPQHPYTALLIGSAPTMSGGTVSRERRRELRRALAEATAA</sequence>
<proteinExistence type="predicted"/>
<comment type="caution">
    <text evidence="5">The sequence shown here is derived from an EMBL/GenBank/DDBJ whole genome shotgun (WGS) entry which is preliminary data.</text>
</comment>
<dbReference type="Pfam" id="PF00005">
    <property type="entry name" value="ABC_tran"/>
    <property type="match status" value="1"/>
</dbReference>
<evidence type="ECO:0000313" key="6">
    <source>
        <dbReference type="Proteomes" id="UP001067235"/>
    </source>
</evidence>
<dbReference type="Proteomes" id="UP001067235">
    <property type="component" value="Unassembled WGS sequence"/>
</dbReference>
<evidence type="ECO:0000313" key="5">
    <source>
        <dbReference type="EMBL" id="MCZ4551848.1"/>
    </source>
</evidence>
<dbReference type="SUPFAM" id="SSF52540">
    <property type="entry name" value="P-loop containing nucleoside triphosphate hydrolases"/>
    <property type="match status" value="1"/>
</dbReference>
<dbReference type="CDD" id="cd03257">
    <property type="entry name" value="ABC_NikE_OppD_transporters"/>
    <property type="match status" value="1"/>
</dbReference>
<feature type="domain" description="ABC transporter" evidence="4">
    <location>
        <begin position="8"/>
        <end position="253"/>
    </location>
</feature>
<evidence type="ECO:0000256" key="3">
    <source>
        <dbReference type="ARBA" id="ARBA00022840"/>
    </source>
</evidence>
<dbReference type="InterPro" id="IPR027417">
    <property type="entry name" value="P-loop_NTPase"/>
</dbReference>
<dbReference type="PROSITE" id="PS00211">
    <property type="entry name" value="ABC_TRANSPORTER_1"/>
    <property type="match status" value="1"/>
</dbReference>
<dbReference type="PROSITE" id="PS50893">
    <property type="entry name" value="ABC_TRANSPORTER_2"/>
    <property type="match status" value="1"/>
</dbReference>
<accession>A0ABT4MXV1</accession>
<dbReference type="EMBL" id="JAPWIE010000005">
    <property type="protein sequence ID" value="MCZ4551848.1"/>
    <property type="molecule type" value="Genomic_DNA"/>
</dbReference>
<keyword evidence="6" id="KW-1185">Reference proteome</keyword>
<evidence type="ECO:0000256" key="1">
    <source>
        <dbReference type="ARBA" id="ARBA00022448"/>
    </source>
</evidence>
<dbReference type="RefSeq" id="WP_301572743.1">
    <property type="nucleotide sequence ID" value="NZ_JAPWIE010000005.1"/>
</dbReference>
<protein>
    <submittedName>
        <fullName evidence="5">ABC transporter ATP-binding protein</fullName>
    </submittedName>
</protein>
<dbReference type="InterPro" id="IPR050319">
    <property type="entry name" value="ABC_transp_ATP-bind"/>
</dbReference>
<reference evidence="5" key="1">
    <citation type="submission" date="2022-12" db="EMBL/GenBank/DDBJ databases">
        <authorList>
            <person name="Krivoruchko A.V."/>
            <person name="Elkin A."/>
        </authorList>
    </citation>
    <scope>NUCLEOTIDE SEQUENCE</scope>
    <source>
        <strain evidence="5">IEGM 1388</strain>
    </source>
</reference>
<dbReference type="Pfam" id="PF08352">
    <property type="entry name" value="oligo_HPY"/>
    <property type="match status" value="1"/>
</dbReference>
<dbReference type="SMART" id="SM00382">
    <property type="entry name" value="AAA"/>
    <property type="match status" value="1"/>
</dbReference>
<gene>
    <name evidence="5" type="ORF">O4213_17795</name>
</gene>
<evidence type="ECO:0000259" key="4">
    <source>
        <dbReference type="PROSITE" id="PS50893"/>
    </source>
</evidence>
<dbReference type="PANTHER" id="PTHR43776">
    <property type="entry name" value="TRANSPORT ATP-BINDING PROTEIN"/>
    <property type="match status" value="1"/>
</dbReference>
<keyword evidence="1" id="KW-0813">Transport</keyword>
<evidence type="ECO:0000256" key="2">
    <source>
        <dbReference type="ARBA" id="ARBA00022741"/>
    </source>
</evidence>
<name>A0ABT4MXV1_GORRU</name>
<dbReference type="GO" id="GO:0005524">
    <property type="term" value="F:ATP binding"/>
    <property type="evidence" value="ECO:0007669"/>
    <property type="project" value="UniProtKB-KW"/>
</dbReference>